<evidence type="ECO:0000313" key="2">
    <source>
        <dbReference type="EMBL" id="KAG5614880.1"/>
    </source>
</evidence>
<name>A0A9J5ZRS2_SOLCO</name>
<organism evidence="2 3">
    <name type="scientific">Solanum commersonii</name>
    <name type="common">Commerson's wild potato</name>
    <name type="synonym">Commerson's nightshade</name>
    <dbReference type="NCBI Taxonomy" id="4109"/>
    <lineage>
        <taxon>Eukaryota</taxon>
        <taxon>Viridiplantae</taxon>
        <taxon>Streptophyta</taxon>
        <taxon>Embryophyta</taxon>
        <taxon>Tracheophyta</taxon>
        <taxon>Spermatophyta</taxon>
        <taxon>Magnoliopsida</taxon>
        <taxon>eudicotyledons</taxon>
        <taxon>Gunneridae</taxon>
        <taxon>Pentapetalae</taxon>
        <taxon>asterids</taxon>
        <taxon>lamiids</taxon>
        <taxon>Solanales</taxon>
        <taxon>Solanaceae</taxon>
        <taxon>Solanoideae</taxon>
        <taxon>Solaneae</taxon>
        <taxon>Solanum</taxon>
    </lineage>
</organism>
<sequence length="95" mass="10358">MIGSENWARESGPNPSVVGGVLELLLRREWVATIHQVLDCSPTNRERQLGLDCHETGKDASLSRPRAGVPKACDRKSGVANGGGQYRSKACMHRM</sequence>
<keyword evidence="3" id="KW-1185">Reference proteome</keyword>
<dbReference type="OrthoDB" id="2020507at2759"/>
<dbReference type="AlphaFoldDB" id="A0A9J5ZRS2"/>
<reference evidence="2 3" key="1">
    <citation type="submission" date="2020-09" db="EMBL/GenBank/DDBJ databases">
        <title>De no assembly of potato wild relative species, Solanum commersonii.</title>
        <authorList>
            <person name="Cho K."/>
        </authorList>
    </citation>
    <scope>NUCLEOTIDE SEQUENCE [LARGE SCALE GENOMIC DNA]</scope>
    <source>
        <strain evidence="2">LZ3.2</strain>
        <tissue evidence="2">Leaf</tissue>
    </source>
</reference>
<evidence type="ECO:0000256" key="1">
    <source>
        <dbReference type="SAM" id="MobiDB-lite"/>
    </source>
</evidence>
<dbReference type="Proteomes" id="UP000824120">
    <property type="component" value="Chromosome 3"/>
</dbReference>
<gene>
    <name evidence="2" type="ORF">H5410_014704</name>
</gene>
<accession>A0A9J5ZRS2</accession>
<protein>
    <submittedName>
        <fullName evidence="2">Uncharacterized protein</fullName>
    </submittedName>
</protein>
<comment type="caution">
    <text evidence="2">The sequence shown here is derived from an EMBL/GenBank/DDBJ whole genome shotgun (WGS) entry which is preliminary data.</text>
</comment>
<dbReference type="EMBL" id="JACXVP010000003">
    <property type="protein sequence ID" value="KAG5614880.1"/>
    <property type="molecule type" value="Genomic_DNA"/>
</dbReference>
<feature type="region of interest" description="Disordered" evidence="1">
    <location>
        <begin position="56"/>
        <end position="95"/>
    </location>
</feature>
<proteinExistence type="predicted"/>
<evidence type="ECO:0000313" key="3">
    <source>
        <dbReference type="Proteomes" id="UP000824120"/>
    </source>
</evidence>